<protein>
    <submittedName>
        <fullName evidence="1">Uncharacterized protein</fullName>
    </submittedName>
</protein>
<name>G6YMU7_9GAMM</name>
<dbReference type="EMBL" id="AGTR01000002">
    <property type="protein sequence ID" value="EHJ06562.1"/>
    <property type="molecule type" value="Genomic_DNA"/>
</dbReference>
<sequence length="79" mass="9290">MNYITETIMECYKTKFPESSTYLQEKREKLSQVKSIWDSIGHLESLDSSGRRDFSHLTGIQPEDIEALIRVYQTLYLKV</sequence>
<dbReference type="AlphaFoldDB" id="G6YMU7"/>
<dbReference type="Proteomes" id="UP000003208">
    <property type="component" value="Unassembled WGS sequence"/>
</dbReference>
<evidence type="ECO:0000313" key="2">
    <source>
        <dbReference type="Proteomes" id="UP000003208"/>
    </source>
</evidence>
<accession>G6YMU7</accession>
<reference evidence="1 2" key="1">
    <citation type="journal article" date="2012" name="J. Bacteriol.">
        <title>Genome sequence of deep-sea manganese-oxidizing bacterium Marinobacter manganoxydans MnI7-9.</title>
        <authorList>
            <person name="Wang H."/>
            <person name="Li H."/>
            <person name="Shao Z."/>
            <person name="Liao S."/>
            <person name="Johnstone L."/>
            <person name="Rensing C."/>
            <person name="Wang G."/>
        </authorList>
    </citation>
    <scope>NUCLEOTIDE SEQUENCE [LARGE SCALE GENOMIC DNA]</scope>
    <source>
        <strain evidence="1 2">MnI7-9</strain>
    </source>
</reference>
<proteinExistence type="predicted"/>
<dbReference type="RefSeq" id="WP_008169368.1">
    <property type="nucleotide sequence ID" value="NZ_AGTR01000002.1"/>
</dbReference>
<organism evidence="1 2">
    <name type="scientific">Marinobacter manganoxydans MnI7-9</name>
    <dbReference type="NCBI Taxonomy" id="1094979"/>
    <lineage>
        <taxon>Bacteria</taxon>
        <taxon>Pseudomonadati</taxon>
        <taxon>Pseudomonadota</taxon>
        <taxon>Gammaproteobacteria</taxon>
        <taxon>Pseudomonadales</taxon>
        <taxon>Marinobacteraceae</taxon>
        <taxon>Marinobacter</taxon>
    </lineage>
</organism>
<evidence type="ECO:0000313" key="1">
    <source>
        <dbReference type="EMBL" id="EHJ06562.1"/>
    </source>
</evidence>
<dbReference type="PATRIC" id="fig|1094979.3.peg.142"/>
<gene>
    <name evidence="1" type="ORF">KYE_00739</name>
</gene>
<keyword evidence="2" id="KW-1185">Reference proteome</keyword>